<dbReference type="EMBL" id="JACXYY010000002">
    <property type="protein sequence ID" value="MBD3914283.1"/>
    <property type="molecule type" value="Genomic_DNA"/>
</dbReference>
<protein>
    <submittedName>
        <fullName evidence="2">GNAT family N-acetyltransferase</fullName>
    </submittedName>
</protein>
<dbReference type="Proteomes" id="UP000649289">
    <property type="component" value="Unassembled WGS sequence"/>
</dbReference>
<dbReference type="PANTHER" id="PTHR43792">
    <property type="entry name" value="GNAT FAMILY, PUTATIVE (AFU_ORTHOLOGUE AFUA_3G00765)-RELATED-RELATED"/>
    <property type="match status" value="1"/>
</dbReference>
<dbReference type="InterPro" id="IPR016181">
    <property type="entry name" value="Acyl_CoA_acyltransferase"/>
</dbReference>
<evidence type="ECO:0000313" key="2">
    <source>
        <dbReference type="EMBL" id="MBD3914283.1"/>
    </source>
</evidence>
<dbReference type="Pfam" id="PF13302">
    <property type="entry name" value="Acetyltransf_3"/>
    <property type="match status" value="1"/>
</dbReference>
<dbReference type="RefSeq" id="WP_191198597.1">
    <property type="nucleotide sequence ID" value="NZ_BAAAPA010000003.1"/>
</dbReference>
<name>A0ABR8MEH8_9ACTN</name>
<organism evidence="2 3">
    <name type="scientific">Nocardioides hwasunensis</name>
    <dbReference type="NCBI Taxonomy" id="397258"/>
    <lineage>
        <taxon>Bacteria</taxon>
        <taxon>Bacillati</taxon>
        <taxon>Actinomycetota</taxon>
        <taxon>Actinomycetes</taxon>
        <taxon>Propionibacteriales</taxon>
        <taxon>Nocardioidaceae</taxon>
        <taxon>Nocardioides</taxon>
    </lineage>
</organism>
<dbReference type="SUPFAM" id="SSF55729">
    <property type="entry name" value="Acyl-CoA N-acyltransferases (Nat)"/>
    <property type="match status" value="1"/>
</dbReference>
<comment type="caution">
    <text evidence="2">The sequence shown here is derived from an EMBL/GenBank/DDBJ whole genome shotgun (WGS) entry which is preliminary data.</text>
</comment>
<accession>A0ABR8MEH8</accession>
<keyword evidence="3" id="KW-1185">Reference proteome</keyword>
<proteinExistence type="predicted"/>
<gene>
    <name evidence="2" type="ORF">IEZ25_06615</name>
</gene>
<feature type="domain" description="N-acetyltransferase" evidence="1">
    <location>
        <begin position="28"/>
        <end position="173"/>
    </location>
</feature>
<sequence length="186" mass="20776">MSDWAHTRTDRLWLDRPEAADVGALHAIYSDPASWTHFPQGRHDRRDETAALVVHHERLWDAHGLSGWVVREQPSGPVVGWTGVSVPDGRPWWNLAYRFETSVQGRGYAVEAARTAIAAAHDVEPERPVLAYLLEHNVGSRRTAEKLGLRLVWRGPDAGNDDPAAVRLVYLDREPDEVLLAALVEG</sequence>
<dbReference type="PROSITE" id="PS51186">
    <property type="entry name" value="GNAT"/>
    <property type="match status" value="1"/>
</dbReference>
<evidence type="ECO:0000313" key="3">
    <source>
        <dbReference type="Proteomes" id="UP000649289"/>
    </source>
</evidence>
<reference evidence="2 3" key="1">
    <citation type="submission" date="2020-09" db="EMBL/GenBank/DDBJ databases">
        <title>novel species in genus Nocardioides.</title>
        <authorList>
            <person name="Zhang G."/>
        </authorList>
    </citation>
    <scope>NUCLEOTIDE SEQUENCE [LARGE SCALE GENOMIC DNA]</scope>
    <source>
        <strain evidence="2 3">19197</strain>
    </source>
</reference>
<dbReference type="InterPro" id="IPR000182">
    <property type="entry name" value="GNAT_dom"/>
</dbReference>
<dbReference type="Gene3D" id="3.40.630.30">
    <property type="match status" value="1"/>
</dbReference>
<evidence type="ECO:0000259" key="1">
    <source>
        <dbReference type="PROSITE" id="PS51186"/>
    </source>
</evidence>
<dbReference type="InterPro" id="IPR051531">
    <property type="entry name" value="N-acetyltransferase"/>
</dbReference>
<dbReference type="PANTHER" id="PTHR43792:SF1">
    <property type="entry name" value="N-ACETYLTRANSFERASE DOMAIN-CONTAINING PROTEIN"/>
    <property type="match status" value="1"/>
</dbReference>